<dbReference type="GO" id="GO:0005737">
    <property type="term" value="C:cytoplasm"/>
    <property type="evidence" value="ECO:0007669"/>
    <property type="project" value="TreeGrafter"/>
</dbReference>
<dbReference type="SUPFAM" id="SSF52833">
    <property type="entry name" value="Thioredoxin-like"/>
    <property type="match status" value="1"/>
</dbReference>
<accession>A0A2S7T313</accession>
<evidence type="ECO:0000256" key="4">
    <source>
        <dbReference type="ARBA" id="ARBA00023284"/>
    </source>
</evidence>
<evidence type="ECO:0000256" key="2">
    <source>
        <dbReference type="ARBA" id="ARBA00022982"/>
    </source>
</evidence>
<dbReference type="Gene3D" id="3.40.30.10">
    <property type="entry name" value="Glutaredoxin"/>
    <property type="match status" value="1"/>
</dbReference>
<keyword evidence="3" id="KW-1015">Disulfide bond</keyword>
<evidence type="ECO:0000256" key="1">
    <source>
        <dbReference type="ARBA" id="ARBA00022448"/>
    </source>
</evidence>
<dbReference type="InterPro" id="IPR013766">
    <property type="entry name" value="Thioredoxin_domain"/>
</dbReference>
<dbReference type="InterPro" id="IPR017937">
    <property type="entry name" value="Thioredoxin_CS"/>
</dbReference>
<sequence length="246" mass="27547">MNRILFLLLFISLGGTIQAQDYITDDTFETTAMKSDGQLKVVSFTAAWCGPCKMMKPIFKELNEDNDLDITVYYLDIDHNVTNDVLNIHSVPTIYFIKNGVKMGELIGGRSKSHLLKEINKFKNSEATGEKLDYLPVPSSIEIVAGDHKKLTVKTAQKVWNSVDNLNKLSESIFLNLNNKADLRYGLMLAERSIEIEPSLVNTVTKAYILYKLGESKKAKKALKMAQKVAGDQKVEAIESLLKKLA</sequence>
<dbReference type="RefSeq" id="WP_052510302.1">
    <property type="nucleotide sequence ID" value="NZ_BBML01000002.1"/>
</dbReference>
<organism evidence="5 6">
    <name type="scientific">Nonlabens tegetincola</name>
    <dbReference type="NCBI Taxonomy" id="323273"/>
    <lineage>
        <taxon>Bacteria</taxon>
        <taxon>Pseudomonadati</taxon>
        <taxon>Bacteroidota</taxon>
        <taxon>Flavobacteriia</taxon>
        <taxon>Flavobacteriales</taxon>
        <taxon>Flavobacteriaceae</taxon>
        <taxon>Nonlabens</taxon>
    </lineage>
</organism>
<dbReference type="GO" id="GO:0015035">
    <property type="term" value="F:protein-disulfide reductase activity"/>
    <property type="evidence" value="ECO:0007669"/>
    <property type="project" value="TreeGrafter"/>
</dbReference>
<keyword evidence="2" id="KW-0249">Electron transport</keyword>
<dbReference type="Proteomes" id="UP000029221">
    <property type="component" value="Unassembled WGS sequence"/>
</dbReference>
<name>A0A090Q4A9_9FLAO</name>
<dbReference type="PROSITE" id="PS51352">
    <property type="entry name" value="THIOREDOXIN_2"/>
    <property type="match status" value="1"/>
</dbReference>
<dbReference type="PROSITE" id="PS00194">
    <property type="entry name" value="THIOREDOXIN_1"/>
    <property type="match status" value="1"/>
</dbReference>
<protein>
    <submittedName>
        <fullName evidence="5">Thioredoxin</fullName>
    </submittedName>
</protein>
<keyword evidence="1" id="KW-0813">Transport</keyword>
<accession>A0A090Q4A9</accession>
<keyword evidence="4" id="KW-0676">Redox-active center</keyword>
<dbReference type="EMBL" id="BBML01000002">
    <property type="protein sequence ID" value="GAK96578.1"/>
    <property type="molecule type" value="Genomic_DNA"/>
</dbReference>
<dbReference type="PANTHER" id="PTHR45663">
    <property type="entry name" value="GEO12009P1"/>
    <property type="match status" value="1"/>
</dbReference>
<gene>
    <name evidence="5" type="ORF">JCM19294_2091</name>
</gene>
<evidence type="ECO:0000256" key="3">
    <source>
        <dbReference type="ARBA" id="ARBA00023157"/>
    </source>
</evidence>
<dbReference type="Pfam" id="PF00085">
    <property type="entry name" value="Thioredoxin"/>
    <property type="match status" value="1"/>
</dbReference>
<proteinExistence type="predicted"/>
<evidence type="ECO:0000313" key="6">
    <source>
        <dbReference type="Proteomes" id="UP000029221"/>
    </source>
</evidence>
<dbReference type="PRINTS" id="PR00421">
    <property type="entry name" value="THIOREDOXIN"/>
</dbReference>
<dbReference type="OrthoDB" id="645813at2"/>
<dbReference type="eggNOG" id="COG0526">
    <property type="taxonomic scope" value="Bacteria"/>
</dbReference>
<comment type="caution">
    <text evidence="5">The sequence shown here is derived from an EMBL/GenBank/DDBJ whole genome shotgun (WGS) entry which is preliminary data.</text>
</comment>
<reference evidence="5" key="1">
    <citation type="journal article" date="2014" name="Genome Announc.">
        <title>Draft Genome Sequences of Marine Flavobacterium Nonlabens Strains NR17, NR24, NR27, NR32, NR33, and Ara13.</title>
        <authorList>
            <person name="Nakanishi M."/>
            <person name="Meirelles P."/>
            <person name="Suzuki R."/>
            <person name="Takatani N."/>
            <person name="Mino S."/>
            <person name="Suda W."/>
            <person name="Oshima K."/>
            <person name="Hattori M."/>
            <person name="Ohkuma M."/>
            <person name="Hosokawa M."/>
            <person name="Miyashita K."/>
            <person name="Thompson F.L."/>
            <person name="Niwa A."/>
            <person name="Sawabe T."/>
            <person name="Sawabe T."/>
        </authorList>
    </citation>
    <scope>NUCLEOTIDE SEQUENCE [LARGE SCALE GENOMIC DNA]</scope>
    <source>
        <strain evidence="5">JCM 19294</strain>
    </source>
</reference>
<dbReference type="CDD" id="cd02947">
    <property type="entry name" value="TRX_family"/>
    <property type="match status" value="1"/>
</dbReference>
<keyword evidence="6" id="KW-1185">Reference proteome</keyword>
<dbReference type="InterPro" id="IPR036249">
    <property type="entry name" value="Thioredoxin-like_sf"/>
</dbReference>
<dbReference type="AlphaFoldDB" id="A0A090Q4A9"/>
<evidence type="ECO:0000313" key="5">
    <source>
        <dbReference type="EMBL" id="GAK96578.1"/>
    </source>
</evidence>
<dbReference type="STRING" id="319236.BST91_07470"/>
<dbReference type="PANTHER" id="PTHR45663:SF11">
    <property type="entry name" value="GEO12009P1"/>
    <property type="match status" value="1"/>
</dbReference>